<keyword evidence="9" id="KW-0460">Magnesium</keyword>
<feature type="binding site" evidence="9">
    <location>
        <position position="314"/>
    </location>
    <ligand>
        <name>Mg(2+)</name>
        <dbReference type="ChEBI" id="CHEBI:18420"/>
        <label>2</label>
    </ligand>
</feature>
<sequence length="599" mass="68120">MGSHNSLEVYTSVMKQLFHDVAQCYPEEHEVERDIAVMLRRIQNEGISFLTKTLPKFGKAIDTALSNTGYLSIEGFKTAPGSTIPKFLGWLLGRIFTTEGYVKENPDITALKHARQLVYFLYKLKLPYDTKTEQSVIESFVATEDELHKLEFPPSVDLIIKRARTLVTRVLGRVDVRDIIPRHGPGAVATGEKVGEKSNFSRIYSKLEMEYPFTEYFVLGLNQVADQLDWIQSLTVLEHGTAKVVLVPKDSRGPRLISCEPLELQWIQQGLMRLLYSHIENHRLTRGHVNFTDQTVNRRLALEGSLTQQLVTLDMKDASDRVSLRLVEELFCGTPLLAALKASRSDFTCLPDGRIVHLSKFAPMGSAVCFPIEALCFWALAVSVLTLNGRTYHQAVKSVYVYGDDLIVDRKDYPALLAAFPLVGLMFNEKKCCVSGFFRESCGCDAYKGVDVTPVRLRTQWDHHGHRDPNELASYVAFHNAMYEAGYWNTSSLIRELVEDRYGTLPVGPIGCKTQCVLWDVHANHHELNKKRRIPWRYNQGLQRIEYRTWVIRPKRKTFKTDGWKECLRVLNTGSTGSDIGVYALPRRSCLKRGWSVLV</sequence>
<dbReference type="InterPro" id="IPR005093">
    <property type="entry name" value="RNArep_beta"/>
</dbReference>
<dbReference type="GO" id="GO:0046872">
    <property type="term" value="F:metal ion binding"/>
    <property type="evidence" value="ECO:0007669"/>
    <property type="project" value="UniProtKB-KW"/>
</dbReference>
<dbReference type="EC" id="2.7.7.48" evidence="1"/>
<keyword evidence="5" id="KW-0547">Nucleotide-binding</keyword>
<protein>
    <recommendedName>
        <fullName evidence="1">RNA-directed RNA polymerase</fullName>
        <ecNumber evidence="1">2.7.7.48</ecNumber>
    </recommendedName>
    <alternativeName>
        <fullName evidence="7">RNA replicase beta chain</fullName>
    </alternativeName>
</protein>
<reference evidence="11" key="1">
    <citation type="submission" date="2019-05" db="EMBL/GenBank/DDBJ databases">
        <title>Metatranscriptomic reconstruction reveals RNA viruses with the potential to shape carbon cycling in soil.</title>
        <authorList>
            <person name="Starr E.P."/>
            <person name="Nuccio E."/>
            <person name="Pett-Ridge J."/>
            <person name="Banfield J.F."/>
            <person name="Firestone M.K."/>
        </authorList>
    </citation>
    <scope>NUCLEOTIDE SEQUENCE</scope>
    <source>
        <strain evidence="11">H4_Bulk_48_scaffold_686_e_951_1</strain>
    </source>
</reference>
<dbReference type="GO" id="GO:0039694">
    <property type="term" value="P:viral RNA genome replication"/>
    <property type="evidence" value="ECO:0007669"/>
    <property type="project" value="InterPro"/>
</dbReference>
<evidence type="ECO:0000256" key="1">
    <source>
        <dbReference type="ARBA" id="ARBA00012494"/>
    </source>
</evidence>
<feature type="domain" description="RdRp catalytic" evidence="10">
    <location>
        <begin position="299"/>
        <end position="436"/>
    </location>
</feature>
<dbReference type="Pfam" id="PF03431">
    <property type="entry name" value="RNA_replicase_B"/>
    <property type="match status" value="1"/>
</dbReference>
<keyword evidence="3" id="KW-0808">Transferase</keyword>
<evidence type="ECO:0000256" key="8">
    <source>
        <dbReference type="ARBA" id="ARBA00048744"/>
    </source>
</evidence>
<gene>
    <name evidence="11" type="ORF">H4Bulk48686e9511_000002</name>
</gene>
<proteinExistence type="predicted"/>
<evidence type="ECO:0000256" key="6">
    <source>
        <dbReference type="ARBA" id="ARBA00022953"/>
    </source>
</evidence>
<evidence type="ECO:0000256" key="5">
    <source>
        <dbReference type="ARBA" id="ARBA00022741"/>
    </source>
</evidence>
<dbReference type="GO" id="GO:0003968">
    <property type="term" value="F:RNA-directed RNA polymerase activity"/>
    <property type="evidence" value="ECO:0007669"/>
    <property type="project" value="UniProtKB-KW"/>
</dbReference>
<evidence type="ECO:0000313" key="11">
    <source>
        <dbReference type="EMBL" id="QDH88869.1"/>
    </source>
</evidence>
<organism evidence="11">
    <name type="scientific">Leviviridae sp</name>
    <dbReference type="NCBI Taxonomy" id="2027243"/>
    <lineage>
        <taxon>Viruses</taxon>
        <taxon>Riboviria</taxon>
        <taxon>Orthornavirae</taxon>
        <taxon>Lenarviricota</taxon>
        <taxon>Leviviricetes</taxon>
        <taxon>Norzivirales</taxon>
        <taxon>Fiersviridae</taxon>
    </lineage>
</organism>
<evidence type="ECO:0000256" key="7">
    <source>
        <dbReference type="ARBA" id="ARBA00030248"/>
    </source>
</evidence>
<name>A0A514D5H3_9VIRU</name>
<accession>A0A514D5H3</accession>
<dbReference type="PROSITE" id="PS50522">
    <property type="entry name" value="RDRP_PHAGE"/>
    <property type="match status" value="1"/>
</dbReference>
<comment type="cofactor">
    <cofactor evidence="9">
        <name>Mg(2+)</name>
        <dbReference type="ChEBI" id="CHEBI:18420"/>
    </cofactor>
    <text evidence="9">Binds 2 Mg(2+) per subunit.</text>
</comment>
<keyword evidence="4" id="KW-0548">Nucleotidyltransferase</keyword>
<evidence type="ECO:0000256" key="4">
    <source>
        <dbReference type="ARBA" id="ARBA00022695"/>
    </source>
</evidence>
<keyword evidence="6" id="KW-0693">Viral RNA replication</keyword>
<dbReference type="EMBL" id="MN034439">
    <property type="protein sequence ID" value="QDH88869.1"/>
    <property type="molecule type" value="Genomic_RNA"/>
</dbReference>
<feature type="binding site" evidence="9">
    <location>
        <position position="405"/>
    </location>
    <ligand>
        <name>Mg(2+)</name>
        <dbReference type="ChEBI" id="CHEBI:18420"/>
        <label>2</label>
    </ligand>
</feature>
<keyword evidence="2 11" id="KW-0696">RNA-directed RNA polymerase</keyword>
<dbReference type="GO" id="GO:0000166">
    <property type="term" value="F:nucleotide binding"/>
    <property type="evidence" value="ECO:0007669"/>
    <property type="project" value="UniProtKB-KW"/>
</dbReference>
<dbReference type="InterPro" id="IPR043502">
    <property type="entry name" value="DNA/RNA_pol_sf"/>
</dbReference>
<keyword evidence="9" id="KW-0479">Metal-binding</keyword>
<evidence type="ECO:0000256" key="9">
    <source>
        <dbReference type="PIRSR" id="PIRSR605093-1"/>
    </source>
</evidence>
<evidence type="ECO:0000256" key="2">
    <source>
        <dbReference type="ARBA" id="ARBA00022484"/>
    </source>
</evidence>
<dbReference type="SUPFAM" id="SSF56672">
    <property type="entry name" value="DNA/RNA polymerases"/>
    <property type="match status" value="1"/>
</dbReference>
<evidence type="ECO:0000256" key="3">
    <source>
        <dbReference type="ARBA" id="ARBA00022679"/>
    </source>
</evidence>
<evidence type="ECO:0000259" key="10">
    <source>
        <dbReference type="PROSITE" id="PS50522"/>
    </source>
</evidence>
<feature type="binding site" evidence="9">
    <location>
        <position position="404"/>
    </location>
    <ligand>
        <name>Mg(2+)</name>
        <dbReference type="ChEBI" id="CHEBI:18420"/>
        <label>2</label>
    </ligand>
</feature>
<dbReference type="InterPro" id="IPR007096">
    <property type="entry name" value="RNA-dir_Rpol_cat_phage"/>
</dbReference>
<comment type="catalytic activity">
    <reaction evidence="8">
        <text>RNA(n) + a ribonucleoside 5'-triphosphate = RNA(n+1) + diphosphate</text>
        <dbReference type="Rhea" id="RHEA:21248"/>
        <dbReference type="Rhea" id="RHEA-COMP:14527"/>
        <dbReference type="Rhea" id="RHEA-COMP:17342"/>
        <dbReference type="ChEBI" id="CHEBI:33019"/>
        <dbReference type="ChEBI" id="CHEBI:61557"/>
        <dbReference type="ChEBI" id="CHEBI:140395"/>
        <dbReference type="EC" id="2.7.7.48"/>
    </reaction>
</comment>